<dbReference type="GO" id="GO:0006753">
    <property type="term" value="P:nucleoside phosphate metabolic process"/>
    <property type="evidence" value="ECO:0007669"/>
    <property type="project" value="TreeGrafter"/>
</dbReference>
<gene>
    <name evidence="6" type="ORF">J2W91_003625</name>
</gene>
<dbReference type="SUPFAM" id="SSF55811">
    <property type="entry name" value="Nudix"/>
    <property type="match status" value="1"/>
</dbReference>
<comment type="cofactor">
    <cofactor evidence="1">
        <name>Mg(2+)</name>
        <dbReference type="ChEBI" id="CHEBI:18420"/>
    </cofactor>
</comment>
<dbReference type="CDD" id="cd03424">
    <property type="entry name" value="NUDIX_ADPRase_Nudt5_UGPPase_Nudt14"/>
    <property type="match status" value="1"/>
</dbReference>
<evidence type="ECO:0000256" key="3">
    <source>
        <dbReference type="RuleBase" id="RU003476"/>
    </source>
</evidence>
<dbReference type="PROSITE" id="PS00893">
    <property type="entry name" value="NUDIX_BOX"/>
    <property type="match status" value="1"/>
</dbReference>
<feature type="region of interest" description="Disordered" evidence="4">
    <location>
        <begin position="1"/>
        <end position="21"/>
    </location>
</feature>
<dbReference type="GO" id="GO:0019693">
    <property type="term" value="P:ribose phosphate metabolic process"/>
    <property type="evidence" value="ECO:0007669"/>
    <property type="project" value="TreeGrafter"/>
</dbReference>
<dbReference type="AlphaFoldDB" id="A0AAP5H524"/>
<evidence type="ECO:0000256" key="4">
    <source>
        <dbReference type="SAM" id="MobiDB-lite"/>
    </source>
</evidence>
<dbReference type="GO" id="GO:0005829">
    <property type="term" value="C:cytosol"/>
    <property type="evidence" value="ECO:0007669"/>
    <property type="project" value="TreeGrafter"/>
</dbReference>
<evidence type="ECO:0000256" key="1">
    <source>
        <dbReference type="ARBA" id="ARBA00001946"/>
    </source>
</evidence>
<dbReference type="InterPro" id="IPR000086">
    <property type="entry name" value="NUDIX_hydrolase_dom"/>
</dbReference>
<dbReference type="EMBL" id="JAVDTR010000010">
    <property type="protein sequence ID" value="MDR6725126.1"/>
    <property type="molecule type" value="Genomic_DNA"/>
</dbReference>
<evidence type="ECO:0000313" key="7">
    <source>
        <dbReference type="Proteomes" id="UP001254832"/>
    </source>
</evidence>
<keyword evidence="2 3" id="KW-0378">Hydrolase</keyword>
<evidence type="ECO:0000256" key="2">
    <source>
        <dbReference type="ARBA" id="ARBA00022801"/>
    </source>
</evidence>
<protein>
    <submittedName>
        <fullName evidence="6">ADP-ribose pyrophosphatase</fullName>
        <ecNumber evidence="6">3.6.1.13</ecNumber>
    </submittedName>
</protein>
<evidence type="ECO:0000259" key="5">
    <source>
        <dbReference type="PROSITE" id="PS51462"/>
    </source>
</evidence>
<dbReference type="RefSeq" id="WP_056696590.1">
    <property type="nucleotide sequence ID" value="NZ_JAVDTR010000010.1"/>
</dbReference>
<feature type="compositionally biased region" description="Basic residues" evidence="4">
    <location>
        <begin position="1"/>
        <end position="10"/>
    </location>
</feature>
<dbReference type="PANTHER" id="PTHR11839">
    <property type="entry name" value="UDP/ADP-SUGAR PYROPHOSPHATASE"/>
    <property type="match status" value="1"/>
</dbReference>
<name>A0AAP5H524_PAEAM</name>
<dbReference type="Gene3D" id="3.90.79.10">
    <property type="entry name" value="Nucleoside Triphosphate Pyrophosphohydrolase"/>
    <property type="match status" value="1"/>
</dbReference>
<dbReference type="InterPro" id="IPR020476">
    <property type="entry name" value="Nudix_hydrolase"/>
</dbReference>
<organism evidence="6 7">
    <name type="scientific">Paenibacillus amylolyticus</name>
    <dbReference type="NCBI Taxonomy" id="1451"/>
    <lineage>
        <taxon>Bacteria</taxon>
        <taxon>Bacillati</taxon>
        <taxon>Bacillota</taxon>
        <taxon>Bacilli</taxon>
        <taxon>Bacillales</taxon>
        <taxon>Paenibacillaceae</taxon>
        <taxon>Paenibacillus</taxon>
    </lineage>
</organism>
<dbReference type="PROSITE" id="PS51462">
    <property type="entry name" value="NUDIX"/>
    <property type="match status" value="1"/>
</dbReference>
<accession>A0AAP5H524</accession>
<feature type="domain" description="Nudix hydrolase" evidence="5">
    <location>
        <begin position="53"/>
        <end position="181"/>
    </location>
</feature>
<dbReference type="InterPro" id="IPR015797">
    <property type="entry name" value="NUDIX_hydrolase-like_dom_sf"/>
</dbReference>
<dbReference type="EC" id="3.6.1.13" evidence="6"/>
<dbReference type="Pfam" id="PF00293">
    <property type="entry name" value="NUDIX"/>
    <property type="match status" value="1"/>
</dbReference>
<dbReference type="Proteomes" id="UP001254832">
    <property type="component" value="Unassembled WGS sequence"/>
</dbReference>
<comment type="caution">
    <text evidence="6">The sequence shown here is derived from an EMBL/GenBank/DDBJ whole genome shotgun (WGS) entry which is preliminary data.</text>
</comment>
<dbReference type="PANTHER" id="PTHR11839:SF18">
    <property type="entry name" value="NUDIX HYDROLASE DOMAIN-CONTAINING PROTEIN"/>
    <property type="match status" value="1"/>
</dbReference>
<dbReference type="InterPro" id="IPR020084">
    <property type="entry name" value="NUDIX_hydrolase_CS"/>
</dbReference>
<proteinExistence type="inferred from homology"/>
<reference evidence="6" key="1">
    <citation type="submission" date="2023-07" db="EMBL/GenBank/DDBJ databases">
        <title>Sorghum-associated microbial communities from plants grown in Nebraska, USA.</title>
        <authorList>
            <person name="Schachtman D."/>
        </authorList>
    </citation>
    <scope>NUCLEOTIDE SEQUENCE</scope>
    <source>
        <strain evidence="6">BE80</strain>
    </source>
</reference>
<evidence type="ECO:0000313" key="6">
    <source>
        <dbReference type="EMBL" id="MDR6725126.1"/>
    </source>
</evidence>
<dbReference type="FunFam" id="3.90.79.10:FF:000024">
    <property type="entry name" value="ADP-ribose pyrophosphatase"/>
    <property type="match status" value="1"/>
</dbReference>
<sequence>MNPTHSKHQTHPANPKLDEETVATQPIFEGKVITLQVDTVKLPNGQTATREIVRHPGAVAVLALNGDRMLVVDQYRQAMGRTEVEIPAGKLDPGEEPEVAAARELREETGYVAKSLRLVRSFYTSPGFADEIIHLYIAEELEAGDMALDEDEFLEVSEITLEEAYALMDQNRISDAKTMLAVYAWDLYRTTGRL</sequence>
<comment type="similarity">
    <text evidence="3">Belongs to the Nudix hydrolase family.</text>
</comment>
<dbReference type="GO" id="GO:0047631">
    <property type="term" value="F:ADP-ribose diphosphatase activity"/>
    <property type="evidence" value="ECO:0007669"/>
    <property type="project" value="UniProtKB-EC"/>
</dbReference>
<dbReference type="PRINTS" id="PR00502">
    <property type="entry name" value="NUDIXFAMILY"/>
</dbReference>